<evidence type="ECO:0000256" key="9">
    <source>
        <dbReference type="SAM" id="MobiDB-lite"/>
    </source>
</evidence>
<dbReference type="Gene3D" id="3.50.7.10">
    <property type="entry name" value="GroEL"/>
    <property type="match status" value="1"/>
</dbReference>
<dbReference type="SUPFAM" id="SSF52029">
    <property type="entry name" value="GroEL apical domain-like"/>
    <property type="match status" value="1"/>
</dbReference>
<evidence type="ECO:0000256" key="7">
    <source>
        <dbReference type="RuleBase" id="RU000418"/>
    </source>
</evidence>
<evidence type="ECO:0000256" key="6">
    <source>
        <dbReference type="ARBA" id="ARBA00023235"/>
    </source>
</evidence>
<comment type="similarity">
    <text evidence="1 7">Belongs to the chaperonin (HSP60) family.</text>
</comment>
<dbReference type="InterPro" id="IPR027413">
    <property type="entry name" value="GROEL-like_equatorial_sf"/>
</dbReference>
<dbReference type="NCBIfam" id="NF000592">
    <property type="entry name" value="PRK00013.1"/>
    <property type="match status" value="1"/>
</dbReference>
<dbReference type="OrthoDB" id="9766614at2"/>
<dbReference type="SUPFAM" id="SSF48592">
    <property type="entry name" value="GroEL equatorial domain-like"/>
    <property type="match status" value="1"/>
</dbReference>
<dbReference type="EMBL" id="SNXY01000007">
    <property type="protein sequence ID" value="TDP84954.1"/>
    <property type="molecule type" value="Genomic_DNA"/>
</dbReference>
<dbReference type="PRINTS" id="PR00298">
    <property type="entry name" value="CHAPERONIN60"/>
</dbReference>
<dbReference type="Gene3D" id="3.30.260.10">
    <property type="entry name" value="TCP-1-like chaperonin intermediate domain"/>
    <property type="match status" value="1"/>
</dbReference>
<feature type="region of interest" description="Disordered" evidence="9">
    <location>
        <begin position="522"/>
        <end position="543"/>
    </location>
</feature>
<dbReference type="Pfam" id="PF00118">
    <property type="entry name" value="Cpn60_TCP1"/>
    <property type="match status" value="1"/>
</dbReference>
<gene>
    <name evidence="10" type="ORF">EDD54_1798</name>
</gene>
<name>A0A4R6RFJ9_9HYPH</name>
<evidence type="ECO:0000256" key="1">
    <source>
        <dbReference type="ARBA" id="ARBA00006607"/>
    </source>
</evidence>
<keyword evidence="3" id="KW-0547">Nucleotide-binding</keyword>
<dbReference type="GO" id="GO:0140662">
    <property type="term" value="F:ATP-dependent protein folding chaperone"/>
    <property type="evidence" value="ECO:0007669"/>
    <property type="project" value="InterPro"/>
</dbReference>
<keyword evidence="6" id="KW-0413">Isomerase</keyword>
<dbReference type="GO" id="GO:0016853">
    <property type="term" value="F:isomerase activity"/>
    <property type="evidence" value="ECO:0007669"/>
    <property type="project" value="UniProtKB-KW"/>
</dbReference>
<dbReference type="NCBIfam" id="NF009489">
    <property type="entry name" value="PRK12851.1"/>
    <property type="match status" value="1"/>
</dbReference>
<feature type="compositionally biased region" description="Gly residues" evidence="9">
    <location>
        <begin position="532"/>
        <end position="543"/>
    </location>
</feature>
<comment type="subunit">
    <text evidence="8">Forms a cylinder of 14 subunits composed of two heptameric rings stacked back-to-back. Interacts with the co-chaperonin GroES.</text>
</comment>
<dbReference type="CDD" id="cd03344">
    <property type="entry name" value="GroEL"/>
    <property type="match status" value="1"/>
</dbReference>
<sequence>MPKLLIHNEHARRALARGVAQLAAAVEPTLGPKGMNAMIDRPIGTPMVTRDGVSIAAEIELHDRFENMGAQVVREVSMQTNEIAGDGTTTAIVLANALVQRGVEANERGAKAVDLVRGIDLAVGRVVDALKAHARPADAGGHLAAVATIAATDAKLGALVAEAFDRVGASGVITTEFSVTTETTLEVVEGMSFDRGYLSHHMVTDPEKMEAVQERPLILITDLKIRDPQALEPVRAIAAKAGRPLTIVAEEVAPEVVVALLGRSGAGRYLVVHPPEYGHWRKALLEDMAILTGGRVVARDLGGRLEDVRPEDLGSADRVRTSASHTAIIRGHGDPVQIAARRAQVQRQFELAPPNIEQDKLRERLAKLSSGTAVLYAGGVTPVEQKRTIQLIEDSLSAVRAAAEEGVIAGGGSALAQVGGVLDDLLASTDGDVAAGVRLVKSVLTRPLWRIVTNAGGSADDVVARVSAVNGGFGYDAARGTFGNMYEAGIVDPVRVTTTALKNAASVAKLILTTETLVGDLAEDEDPTAGPALGGGAEKLGRA</sequence>
<evidence type="ECO:0000256" key="5">
    <source>
        <dbReference type="ARBA" id="ARBA00023186"/>
    </source>
</evidence>
<dbReference type="Proteomes" id="UP000294547">
    <property type="component" value="Unassembled WGS sequence"/>
</dbReference>
<dbReference type="Gene3D" id="1.10.560.10">
    <property type="entry name" value="GroEL-like equatorial domain"/>
    <property type="match status" value="1"/>
</dbReference>
<dbReference type="PANTHER" id="PTHR45633">
    <property type="entry name" value="60 KDA HEAT SHOCK PROTEIN, MITOCHONDRIAL"/>
    <property type="match status" value="1"/>
</dbReference>
<keyword evidence="2" id="KW-0963">Cytoplasm</keyword>
<comment type="caution">
    <text evidence="10">The sequence shown here is derived from an EMBL/GenBank/DDBJ whole genome shotgun (WGS) entry which is preliminary data.</text>
</comment>
<keyword evidence="4" id="KW-0067">ATP-binding</keyword>
<dbReference type="PROSITE" id="PS00296">
    <property type="entry name" value="CHAPERONINS_CPN60"/>
    <property type="match status" value="1"/>
</dbReference>
<dbReference type="RefSeq" id="WP_126540842.1">
    <property type="nucleotide sequence ID" value="NZ_BSPM01000004.1"/>
</dbReference>
<evidence type="ECO:0000313" key="10">
    <source>
        <dbReference type="EMBL" id="TDP84954.1"/>
    </source>
</evidence>
<dbReference type="InterPro" id="IPR027409">
    <property type="entry name" value="GroEL-like_apical_dom_sf"/>
</dbReference>
<dbReference type="InterPro" id="IPR018370">
    <property type="entry name" value="Chaperonin_Cpn60_CS"/>
</dbReference>
<dbReference type="NCBIfam" id="NF009487">
    <property type="entry name" value="PRK12849.1"/>
    <property type="match status" value="1"/>
</dbReference>
<dbReference type="NCBIfam" id="NF009488">
    <property type="entry name" value="PRK12850.1"/>
    <property type="match status" value="1"/>
</dbReference>
<evidence type="ECO:0000256" key="2">
    <source>
        <dbReference type="ARBA" id="ARBA00022490"/>
    </source>
</evidence>
<dbReference type="GO" id="GO:0005524">
    <property type="term" value="F:ATP binding"/>
    <property type="evidence" value="ECO:0007669"/>
    <property type="project" value="UniProtKB-KW"/>
</dbReference>
<organism evidence="10 11">
    <name type="scientific">Oharaeibacter diazotrophicus</name>
    <dbReference type="NCBI Taxonomy" id="1920512"/>
    <lineage>
        <taxon>Bacteria</taxon>
        <taxon>Pseudomonadati</taxon>
        <taxon>Pseudomonadota</taxon>
        <taxon>Alphaproteobacteria</taxon>
        <taxon>Hyphomicrobiales</taxon>
        <taxon>Pleomorphomonadaceae</taxon>
        <taxon>Oharaeibacter</taxon>
    </lineage>
</organism>
<dbReference type="AlphaFoldDB" id="A0A4R6RFJ9"/>
<comment type="function">
    <text evidence="8">Together with its co-chaperonin GroES, plays an essential role in assisting protein folding. The GroEL-GroES system forms a nano-cage that allows encapsulation of the non-native substrate proteins and provides a physical environment optimized to promote and accelerate protein folding.</text>
</comment>
<keyword evidence="5" id="KW-0143">Chaperone</keyword>
<dbReference type="SUPFAM" id="SSF54849">
    <property type="entry name" value="GroEL-intermediate domain like"/>
    <property type="match status" value="1"/>
</dbReference>
<dbReference type="InterPro" id="IPR002423">
    <property type="entry name" value="Cpn60/GroEL/TCP-1"/>
</dbReference>
<keyword evidence="11" id="KW-1185">Reference proteome</keyword>
<dbReference type="InterPro" id="IPR027410">
    <property type="entry name" value="TCP-1-like_intermed_sf"/>
</dbReference>
<dbReference type="GO" id="GO:0042026">
    <property type="term" value="P:protein refolding"/>
    <property type="evidence" value="ECO:0007669"/>
    <property type="project" value="InterPro"/>
</dbReference>
<accession>A0A4R6RFJ9</accession>
<evidence type="ECO:0000313" key="11">
    <source>
        <dbReference type="Proteomes" id="UP000294547"/>
    </source>
</evidence>
<evidence type="ECO:0000256" key="8">
    <source>
        <dbReference type="RuleBase" id="RU000419"/>
    </source>
</evidence>
<dbReference type="InterPro" id="IPR001844">
    <property type="entry name" value="Cpn60/GroEL"/>
</dbReference>
<evidence type="ECO:0000256" key="3">
    <source>
        <dbReference type="ARBA" id="ARBA00022741"/>
    </source>
</evidence>
<reference evidence="10 11" key="1">
    <citation type="submission" date="2019-03" db="EMBL/GenBank/DDBJ databases">
        <title>Genomic Encyclopedia of Type Strains, Phase IV (KMG-IV): sequencing the most valuable type-strain genomes for metagenomic binning, comparative biology and taxonomic classification.</title>
        <authorList>
            <person name="Goeker M."/>
        </authorList>
    </citation>
    <scope>NUCLEOTIDE SEQUENCE [LARGE SCALE GENOMIC DNA]</scope>
    <source>
        <strain evidence="10 11">DSM 102969</strain>
    </source>
</reference>
<proteinExistence type="inferred from homology"/>
<dbReference type="FunFam" id="3.50.7.10:FF:000001">
    <property type="entry name" value="60 kDa chaperonin"/>
    <property type="match status" value="1"/>
</dbReference>
<evidence type="ECO:0000256" key="4">
    <source>
        <dbReference type="ARBA" id="ARBA00022840"/>
    </source>
</evidence>
<protein>
    <recommendedName>
        <fullName evidence="8">60 kDa chaperonin</fullName>
    </recommendedName>
</protein>